<feature type="region of interest" description="Disordered" evidence="1">
    <location>
        <begin position="1345"/>
        <end position="1367"/>
    </location>
</feature>
<keyword evidence="2" id="KW-1133">Transmembrane helix</keyword>
<evidence type="ECO:0000256" key="3">
    <source>
        <dbReference type="SAM" id="SignalP"/>
    </source>
</evidence>
<feature type="signal peptide" evidence="3">
    <location>
        <begin position="1"/>
        <end position="21"/>
    </location>
</feature>
<reference evidence="4 5" key="1">
    <citation type="submission" date="2019-11" db="EMBL/GenBank/DDBJ databases">
        <title>Comparative genomics of hydrocarbon-degrading Desulfosarcina strains.</title>
        <authorList>
            <person name="Watanabe M."/>
            <person name="Kojima H."/>
            <person name="Fukui M."/>
        </authorList>
    </citation>
    <scope>NUCLEOTIDE SEQUENCE [LARGE SCALE GENOMIC DNA]</scope>
    <source>
        <strain evidence="4 5">PL12</strain>
    </source>
</reference>
<sequence>MNRAVSVVVILSSLFLANVWANTAAHAQMPDIPAPLAPWTEWVLHDQSDRHCPAHFDDGTVRRCWWPSRLALEVGEQGGLFKQQVTVFAPAWITLPGSEAHWPESVAIEDKAAPVAGRKGRPCLWLEAGEHTIKGAFVWNALPETIRVPAATGLLSLTVDGREILEPDLDGEGRLRLHGSGGDVRREDTMTATVFRLIEDDIPMRVVTRIILQVAGRPREIQIDGLLPDSAAVMRLDSPLPVRMTRTGDLLVQARPGRWDVRVTVRLDGPVTSLSMGEGHYGDEIWSFKALNHLRMVKVLGAPTIEPSRTRMPEEWKGFPAYLLEPGKALSFEVIRRGDPDPAPDQLHLERSWWLDFDGTGFTVHDRISGTLNRTWHLSMGSPMQLGRVAVDGRDQLITLQGDRPTPGVQLRRGRLSLEADSRLQRTSAALPAVGWDHGFQSVRGVLHLPPGWTLFSTTGVDVPPGAWLQRWTLLDFFLVLMVAVSACKIRNRATGLLALLTLVLTFHEPGAPRLVWLHLLAVGALLKYLPGGWFRKLVTLWGAGAVTALAVIALPFMVQQVRTAIYPQLAQHIDKGYLRPAVPERSMVEDEQQAAAPSPASIGKKAMEAVGTTRLKQQKPMPRRPRLAADPDALIQTGPGLPSWQWRSARLHWNGPVDRNQQLRLWLISPTLNRALGLARVALLVVLIVVFLDLRNWRRHLPAPAAAGAMALACILFFLPPAQQARAETGGDGFPPPSLLNDLQQRLLEPPPCLPHCADVSRLELAATPDQLRLIMQVHAQTDTAIPLPAARETWQPDRITMDNEPVKSLSRDNRGALWMVVPNGVHQVKMTGPTGRADEIRLAFPMVPRIGTYAGVGWRARGIEPDGRISESIALTRVLKSNPSAVEVKKLDIPAFFHVDRTLHLGIQWSVTTRIRRLTAPGEPAVLAIPLLENASLTTAGITVKAGAAQLSMGPQEMQAQFSTVIPIGATIRLTAPTGVPWTETWTLDAATIWRCVTSGLTVVHHQDADRNWQPQWRPWPGEQVAIRVSRPEPVAGRTITLDSARLALTPGQRLSRVALILGLRSSKGGHHQIELPEQANLQAVTVNGSNLPIRQDGRLVTVPLEPGAQTVGAEWLQLNESMNLIRGPVVNVGAAAVNAAVTFRMPDQRWILFAGGPQLGPAVLFWSYVIVVIIAATGLGKTDVTPLRPHQWMLLGLGLTQVPAGIAILIVGWLLALGFRCRKEQPHTPVAFNLIQVLLVIITLAALAGLYSAIERGLLGIPDMQIAGNHSTRMELNWTQDRIDGTLPRPWVVSAPLWAYRLLMLSWSIWLAFSLVSWLRWGWGCFSRTCLWKPIKWRRKTRPAGSEPSLEPEAGTSTESAPRI</sequence>
<dbReference type="KEGG" id="dalk:DSCA_46190"/>
<dbReference type="RefSeq" id="WP_155318620.1">
    <property type="nucleotide sequence ID" value="NZ_AP021874.1"/>
</dbReference>
<feature type="transmembrane region" description="Helical" evidence="2">
    <location>
        <begin position="676"/>
        <end position="695"/>
    </location>
</feature>
<protein>
    <submittedName>
        <fullName evidence="4">Uncharacterized protein</fullName>
    </submittedName>
</protein>
<accession>A0A5K7YRX9</accession>
<keyword evidence="5" id="KW-1185">Reference proteome</keyword>
<organism evidence="4 5">
    <name type="scientific">Desulfosarcina alkanivorans</name>
    <dbReference type="NCBI Taxonomy" id="571177"/>
    <lineage>
        <taxon>Bacteria</taxon>
        <taxon>Pseudomonadati</taxon>
        <taxon>Thermodesulfobacteriota</taxon>
        <taxon>Desulfobacteria</taxon>
        <taxon>Desulfobacterales</taxon>
        <taxon>Desulfosarcinaceae</taxon>
        <taxon>Desulfosarcina</taxon>
    </lineage>
</organism>
<feature type="transmembrane region" description="Helical" evidence="2">
    <location>
        <begin position="701"/>
        <end position="720"/>
    </location>
</feature>
<feature type="transmembrane region" description="Helical" evidence="2">
    <location>
        <begin position="1195"/>
        <end position="1222"/>
    </location>
</feature>
<evidence type="ECO:0000256" key="1">
    <source>
        <dbReference type="SAM" id="MobiDB-lite"/>
    </source>
</evidence>
<evidence type="ECO:0000256" key="2">
    <source>
        <dbReference type="SAM" id="Phobius"/>
    </source>
</evidence>
<dbReference type="OrthoDB" id="220327at2"/>
<feature type="transmembrane region" description="Helical" evidence="2">
    <location>
        <begin position="539"/>
        <end position="559"/>
    </location>
</feature>
<feature type="transmembrane region" description="Helical" evidence="2">
    <location>
        <begin position="1234"/>
        <end position="1257"/>
    </location>
</feature>
<keyword evidence="3" id="KW-0732">Signal</keyword>
<feature type="transmembrane region" description="Helical" evidence="2">
    <location>
        <begin position="497"/>
        <end position="527"/>
    </location>
</feature>
<feature type="transmembrane region" description="Helical" evidence="2">
    <location>
        <begin position="1301"/>
        <end position="1322"/>
    </location>
</feature>
<feature type="transmembrane region" description="Helical" evidence="2">
    <location>
        <begin position="1162"/>
        <end position="1183"/>
    </location>
</feature>
<keyword evidence="2" id="KW-0812">Transmembrane</keyword>
<feature type="chain" id="PRO_5024315715" evidence="3">
    <location>
        <begin position="22"/>
        <end position="1367"/>
    </location>
</feature>
<dbReference type="Proteomes" id="UP000427906">
    <property type="component" value="Chromosome"/>
</dbReference>
<evidence type="ECO:0000313" key="4">
    <source>
        <dbReference type="EMBL" id="BBO70689.1"/>
    </source>
</evidence>
<proteinExistence type="predicted"/>
<name>A0A5K7YRX9_9BACT</name>
<keyword evidence="2" id="KW-0472">Membrane</keyword>
<dbReference type="EMBL" id="AP021874">
    <property type="protein sequence ID" value="BBO70689.1"/>
    <property type="molecule type" value="Genomic_DNA"/>
</dbReference>
<gene>
    <name evidence="4" type="ORF">DSCA_46190</name>
</gene>
<feature type="compositionally biased region" description="Polar residues" evidence="1">
    <location>
        <begin position="1358"/>
        <end position="1367"/>
    </location>
</feature>
<feature type="transmembrane region" description="Helical" evidence="2">
    <location>
        <begin position="472"/>
        <end position="490"/>
    </location>
</feature>
<evidence type="ECO:0000313" key="5">
    <source>
        <dbReference type="Proteomes" id="UP000427906"/>
    </source>
</evidence>